<organism evidence="2 3">
    <name type="scientific">Fructobacillus cardui</name>
    <dbReference type="NCBI Taxonomy" id="2893170"/>
    <lineage>
        <taxon>Bacteria</taxon>
        <taxon>Bacillati</taxon>
        <taxon>Bacillota</taxon>
        <taxon>Bacilli</taxon>
        <taxon>Lactobacillales</taxon>
        <taxon>Lactobacillaceae</taxon>
        <taxon>Fructobacillus</taxon>
    </lineage>
</organism>
<comment type="caution">
    <text evidence="2">The sequence shown here is derived from an EMBL/GenBank/DDBJ whole genome shotgun (WGS) entry which is preliminary data.</text>
</comment>
<keyword evidence="1" id="KW-0812">Transmembrane</keyword>
<evidence type="ECO:0000256" key="1">
    <source>
        <dbReference type="SAM" id="Phobius"/>
    </source>
</evidence>
<dbReference type="RefSeq" id="WP_047974252.1">
    <property type="nucleotide sequence ID" value="NZ_CAUZLJ010000005.1"/>
</dbReference>
<reference evidence="2 3" key="1">
    <citation type="submission" date="2023-10" db="EMBL/GenBank/DDBJ databases">
        <authorList>
            <person name="Botero Cardona J."/>
        </authorList>
    </citation>
    <scope>NUCLEOTIDE SEQUENCE [LARGE SCALE GENOMIC DNA]</scope>
    <source>
        <strain evidence="2 3">R-82641</strain>
    </source>
</reference>
<keyword evidence="1" id="KW-1133">Transmembrane helix</keyword>
<name>A0ABM9MR16_9LACO</name>
<protein>
    <recommendedName>
        <fullName evidence="4">DUF3642 domain-containing protein</fullName>
    </recommendedName>
</protein>
<gene>
    <name evidence="2" type="ORF">R82641_BJNNKPBH_00425</name>
</gene>
<sequence>MKQFLLVLKKRQGVVTVVVGLLAVLLAGLAYQKIRYQQAHLSGSYRDMSAQVTMTFKGDQTTIYSDGQKTMTVKYRLKGNKLTLEGNDGETSKATVTKNHRIFISDVTGATYQKQS</sequence>
<keyword evidence="3" id="KW-1185">Reference proteome</keyword>
<evidence type="ECO:0000313" key="2">
    <source>
        <dbReference type="EMBL" id="CAK1233700.1"/>
    </source>
</evidence>
<evidence type="ECO:0008006" key="4">
    <source>
        <dbReference type="Google" id="ProtNLM"/>
    </source>
</evidence>
<feature type="transmembrane region" description="Helical" evidence="1">
    <location>
        <begin position="12"/>
        <end position="31"/>
    </location>
</feature>
<evidence type="ECO:0000313" key="3">
    <source>
        <dbReference type="Proteomes" id="UP001314200"/>
    </source>
</evidence>
<dbReference type="Proteomes" id="UP001314200">
    <property type="component" value="Unassembled WGS sequence"/>
</dbReference>
<dbReference type="EMBL" id="CAUZLY010000003">
    <property type="protein sequence ID" value="CAK1233700.1"/>
    <property type="molecule type" value="Genomic_DNA"/>
</dbReference>
<accession>A0ABM9MR16</accession>
<proteinExistence type="predicted"/>
<keyword evidence="1" id="KW-0472">Membrane</keyword>